<comment type="caution">
    <text evidence="1">The sequence shown here is derived from an EMBL/GenBank/DDBJ whole genome shotgun (WGS) entry which is preliminary data.</text>
</comment>
<proteinExistence type="predicted"/>
<organism evidence="1 2">
    <name type="scientific">Paenibacillus baimaensis</name>
    <dbReference type="NCBI Taxonomy" id="2982185"/>
    <lineage>
        <taxon>Bacteria</taxon>
        <taxon>Bacillati</taxon>
        <taxon>Bacillota</taxon>
        <taxon>Bacilli</taxon>
        <taxon>Bacillales</taxon>
        <taxon>Paenibacillaceae</taxon>
        <taxon>Paenibacillus</taxon>
    </lineage>
</organism>
<evidence type="ECO:0000313" key="2">
    <source>
        <dbReference type="Proteomes" id="UP001652445"/>
    </source>
</evidence>
<protein>
    <submittedName>
        <fullName evidence="1">PucR family transcriptional regulator ligand-binding domain-containing protein</fullName>
    </submittedName>
</protein>
<keyword evidence="2" id="KW-1185">Reference proteome</keyword>
<dbReference type="EMBL" id="JAOQIO010000007">
    <property type="protein sequence ID" value="MCU6791364.1"/>
    <property type="molecule type" value="Genomic_DNA"/>
</dbReference>
<accession>A0ABT2UCF0</accession>
<name>A0ABT2UCF0_9BACL</name>
<dbReference type="PANTHER" id="PTHR33744">
    <property type="entry name" value="CARBOHYDRATE DIACID REGULATOR"/>
    <property type="match status" value="1"/>
</dbReference>
<dbReference type="Proteomes" id="UP001652445">
    <property type="component" value="Unassembled WGS sequence"/>
</dbReference>
<dbReference type="PANTHER" id="PTHR33744:SF1">
    <property type="entry name" value="DNA-BINDING TRANSCRIPTIONAL ACTIVATOR ADER"/>
    <property type="match status" value="1"/>
</dbReference>
<evidence type="ECO:0000313" key="1">
    <source>
        <dbReference type="EMBL" id="MCU6791364.1"/>
    </source>
</evidence>
<sequence>MQEIPRRVISEANRIGFPIIKLPLDKTLGEISNESISHILEYKTEELRYALESHHHFSDIILQGKGLTAMINALSTLLGKPVMLFNQKQELLAKSTHFQNPPYKDVNLQILNLLPALLLNTTVSELSLLSPVPLRGQSMTIYPIHSYQAHGLLIVLEQSEETLSMHSLAIEQAVNVIRFEMLKTQAVKERSRRYKKEFFTDLIEGRYSLEQEVIQRGGRYGLTETIPTLCVIAKKDTPTYQEGMIWPLEVNEELSLSELDHLYNYLKVELRKRGMPCILFMKTDAIVLLFKFRRIIWRWRKH</sequence>
<reference evidence="1 2" key="1">
    <citation type="submission" date="2022-09" db="EMBL/GenBank/DDBJ databases">
        <authorList>
            <person name="Han X.L."/>
            <person name="Wang Q."/>
            <person name="Lu T."/>
        </authorList>
    </citation>
    <scope>NUCLEOTIDE SEQUENCE [LARGE SCALE GENOMIC DNA]</scope>
    <source>
        <strain evidence="1 2">WQ 127069</strain>
    </source>
</reference>
<gene>
    <name evidence="1" type="ORF">OB236_04385</name>
</gene>
<dbReference type="InterPro" id="IPR051448">
    <property type="entry name" value="CdaR-like_regulators"/>
</dbReference>